<comment type="caution">
    <text evidence="8">The sequence shown here is derived from an EMBL/GenBank/DDBJ whole genome shotgun (WGS) entry which is preliminary data.</text>
</comment>
<keyword evidence="5" id="KW-0411">Iron-sulfur</keyword>
<evidence type="ECO:0000259" key="6">
    <source>
        <dbReference type="PROSITE" id="PS51332"/>
    </source>
</evidence>
<dbReference type="RefSeq" id="WP_020640481.1">
    <property type="nucleotide sequence ID" value="NZ_QHHU01000085.1"/>
</dbReference>
<proteinExistence type="predicted"/>
<dbReference type="AlphaFoldDB" id="A0A428W040"/>
<dbReference type="OrthoDB" id="9801424at2"/>
<dbReference type="GO" id="GO:0046872">
    <property type="term" value="F:metal ion binding"/>
    <property type="evidence" value="ECO:0007669"/>
    <property type="project" value="UniProtKB-KW"/>
</dbReference>
<dbReference type="NCBIfam" id="TIGR03975">
    <property type="entry name" value="rSAM_ocin_1"/>
    <property type="match status" value="1"/>
</dbReference>
<feature type="domain" description="B12-binding" evidence="6">
    <location>
        <begin position="110"/>
        <end position="218"/>
    </location>
</feature>
<dbReference type="InterPro" id="IPR023984">
    <property type="entry name" value="rSAM_ocin_1"/>
</dbReference>
<dbReference type="GO" id="GO:0003824">
    <property type="term" value="F:catalytic activity"/>
    <property type="evidence" value="ECO:0007669"/>
    <property type="project" value="InterPro"/>
</dbReference>
<evidence type="ECO:0000256" key="4">
    <source>
        <dbReference type="ARBA" id="ARBA00023004"/>
    </source>
</evidence>
<dbReference type="Pfam" id="PF04055">
    <property type="entry name" value="Radical_SAM"/>
    <property type="match status" value="1"/>
</dbReference>
<dbReference type="Gene3D" id="3.40.50.280">
    <property type="entry name" value="Cobalamin-binding domain"/>
    <property type="match status" value="1"/>
</dbReference>
<dbReference type="Gene3D" id="3.80.30.20">
    <property type="entry name" value="tm_1862 like domain"/>
    <property type="match status" value="1"/>
</dbReference>
<dbReference type="SFLD" id="SFLDG01082">
    <property type="entry name" value="B12-binding_domain_containing"/>
    <property type="match status" value="1"/>
</dbReference>
<dbReference type="GO" id="GO:0051536">
    <property type="term" value="F:iron-sulfur cluster binding"/>
    <property type="evidence" value="ECO:0007669"/>
    <property type="project" value="UniProtKB-KW"/>
</dbReference>
<dbReference type="InterPro" id="IPR023404">
    <property type="entry name" value="rSAM_horseshoe"/>
</dbReference>
<dbReference type="InterPro" id="IPR006638">
    <property type="entry name" value="Elp3/MiaA/NifB-like_rSAM"/>
</dbReference>
<dbReference type="SMART" id="SM00729">
    <property type="entry name" value="Elp3"/>
    <property type="match status" value="1"/>
</dbReference>
<evidence type="ECO:0000256" key="3">
    <source>
        <dbReference type="ARBA" id="ARBA00022723"/>
    </source>
</evidence>
<accession>A0A428W040</accession>
<evidence type="ECO:0000313" key="9">
    <source>
        <dbReference type="Proteomes" id="UP000286716"/>
    </source>
</evidence>
<evidence type="ECO:0000256" key="5">
    <source>
        <dbReference type="ARBA" id="ARBA00023014"/>
    </source>
</evidence>
<keyword evidence="2" id="KW-0949">S-adenosyl-L-methionine</keyword>
<evidence type="ECO:0000259" key="7">
    <source>
        <dbReference type="PROSITE" id="PS51918"/>
    </source>
</evidence>
<comment type="cofactor">
    <cofactor evidence="1">
        <name>[4Fe-4S] cluster</name>
        <dbReference type="ChEBI" id="CHEBI:49883"/>
    </cofactor>
</comment>
<dbReference type="PROSITE" id="PS51918">
    <property type="entry name" value="RADICAL_SAM"/>
    <property type="match status" value="1"/>
</dbReference>
<organism evidence="8 9">
    <name type="scientific">Amycolatopsis balhimycina DSM 5908</name>
    <dbReference type="NCBI Taxonomy" id="1081091"/>
    <lineage>
        <taxon>Bacteria</taxon>
        <taxon>Bacillati</taxon>
        <taxon>Actinomycetota</taxon>
        <taxon>Actinomycetes</taxon>
        <taxon>Pseudonocardiales</taxon>
        <taxon>Pseudonocardiaceae</taxon>
        <taxon>Amycolatopsis</taxon>
    </lineage>
</organism>
<feature type="domain" description="Radical SAM core" evidence="7">
    <location>
        <begin position="266"/>
        <end position="486"/>
    </location>
</feature>
<dbReference type="InterPro" id="IPR007197">
    <property type="entry name" value="rSAM"/>
</dbReference>
<dbReference type="CDD" id="cd01335">
    <property type="entry name" value="Radical_SAM"/>
    <property type="match status" value="1"/>
</dbReference>
<dbReference type="GO" id="GO:0031419">
    <property type="term" value="F:cobalamin binding"/>
    <property type="evidence" value="ECO:0007669"/>
    <property type="project" value="InterPro"/>
</dbReference>
<keyword evidence="9" id="KW-1185">Reference proteome</keyword>
<name>A0A428W040_AMYBA</name>
<dbReference type="EMBL" id="QHHU01000085">
    <property type="protein sequence ID" value="RSM36460.1"/>
    <property type="molecule type" value="Genomic_DNA"/>
</dbReference>
<evidence type="ECO:0000256" key="2">
    <source>
        <dbReference type="ARBA" id="ARBA00022691"/>
    </source>
</evidence>
<sequence length="622" mass="69536">MSDAERHAAWPTVIVSMPFMDVDRPSIQLGLLKAIGEVHGFPVRTLYANLDLAAQIGAGYYHVLAEHRGRLLGDWLFSVEAFGDSAPDHDAQFTAEFADELTCLAGSPEAARSQLLRTRDHDVPLFLDNLMSAFPWHEVRIVGFSSTFQQNTASFAMARRIKARYPDIVTVFGGANFDDEMGLEWVRSVECIDLAVIGEGDRAFPGLLSALASGSDPADVPGVALRVGDRVVATPPAPPPANLDDLPAPDYDEYFEQAEGLGLLPRSGHRNVWIPFESARGCWWGAKHHCTFCGLNGTAMRFRAKSPQRVLDEFARQARRYRSFRFQAVDNILDLSYLTTLFPTIAENGMDYEIFYEAKANLTRAQLGLLARGGVTVLQPGLESLSSNVLRLMDKGVRAAQNINLLRWAQYYGIHVAWNILWGFPGETARDYAEQAAVVPHLTHLRPPSNADRIWLERFSPLYSQPDRFRLRHRTPESSYRYVYPETVDLARTAYFFEYELDDVLPDSAYEGLRQAVANWSQAWKAADPPVLTYWSSPGFLQIYDSRHKGREGTYTFHDTLADIYLACSERPTTASAVRDALQLDMSVTAVHQALEQFHERGLVFLDDTLALALALPAVAGR</sequence>
<keyword evidence="4" id="KW-0408">Iron</keyword>
<dbReference type="SFLD" id="SFLDS00029">
    <property type="entry name" value="Radical_SAM"/>
    <property type="match status" value="1"/>
</dbReference>
<dbReference type="PANTHER" id="PTHR43409:SF7">
    <property type="entry name" value="BLL1977 PROTEIN"/>
    <property type="match status" value="1"/>
</dbReference>
<evidence type="ECO:0000313" key="8">
    <source>
        <dbReference type="EMBL" id="RSM36460.1"/>
    </source>
</evidence>
<dbReference type="Proteomes" id="UP000286716">
    <property type="component" value="Unassembled WGS sequence"/>
</dbReference>
<dbReference type="InterPro" id="IPR051198">
    <property type="entry name" value="BchE-like"/>
</dbReference>
<dbReference type="InterPro" id="IPR058240">
    <property type="entry name" value="rSAM_sf"/>
</dbReference>
<dbReference type="GO" id="GO:0005829">
    <property type="term" value="C:cytosol"/>
    <property type="evidence" value="ECO:0007669"/>
    <property type="project" value="TreeGrafter"/>
</dbReference>
<dbReference type="PROSITE" id="PS51332">
    <property type="entry name" value="B12_BINDING"/>
    <property type="match status" value="1"/>
</dbReference>
<evidence type="ECO:0000256" key="1">
    <source>
        <dbReference type="ARBA" id="ARBA00001966"/>
    </source>
</evidence>
<gene>
    <name evidence="8" type="ORF">DMA12_40245</name>
</gene>
<dbReference type="PANTHER" id="PTHR43409">
    <property type="entry name" value="ANAEROBIC MAGNESIUM-PROTOPORPHYRIN IX MONOMETHYL ESTER CYCLASE-RELATED"/>
    <property type="match status" value="1"/>
</dbReference>
<reference evidence="8 9" key="1">
    <citation type="submission" date="2018-05" db="EMBL/GenBank/DDBJ databases">
        <title>Evolution of GPA BGCs.</title>
        <authorList>
            <person name="Waglechner N."/>
            <person name="Wright G.D."/>
        </authorList>
    </citation>
    <scope>NUCLEOTIDE SEQUENCE [LARGE SCALE GENOMIC DNA]</scope>
    <source>
        <strain evidence="8 9">DSM 5908</strain>
    </source>
</reference>
<dbReference type="SUPFAM" id="SSF102114">
    <property type="entry name" value="Radical SAM enzymes"/>
    <property type="match status" value="1"/>
</dbReference>
<dbReference type="SFLD" id="SFLDF00324">
    <property type="entry name" value="bacteriocin_maturation"/>
    <property type="match status" value="1"/>
</dbReference>
<protein>
    <submittedName>
        <fullName evidence="8">RiPP maturation radical SAM protein 1</fullName>
    </submittedName>
</protein>
<dbReference type="InterPro" id="IPR006158">
    <property type="entry name" value="Cobalamin-bd"/>
</dbReference>
<keyword evidence="3" id="KW-0479">Metal-binding</keyword>